<protein>
    <submittedName>
        <fullName evidence="2">Uncharacterized protein</fullName>
    </submittedName>
</protein>
<proteinExistence type="predicted"/>
<feature type="signal peptide" evidence="1">
    <location>
        <begin position="1"/>
        <end position="24"/>
    </location>
</feature>
<keyword evidence="1" id="KW-0732">Signal</keyword>
<keyword evidence="3" id="KW-1185">Reference proteome</keyword>
<sequence length="86" mass="9616">MKKVLVNSIMVAMVFLMIAPSVSAQSNSVSKDNSFKNGFSEKLIKEVDEYVKVAGNSYELSNLAELKTKISKNELDKMRKQIAETK</sequence>
<dbReference type="EMBL" id="CP013862">
    <property type="protein sequence ID" value="ALX48277.1"/>
    <property type="molecule type" value="Genomic_DNA"/>
</dbReference>
<evidence type="ECO:0000313" key="2">
    <source>
        <dbReference type="EMBL" id="ALX48277.1"/>
    </source>
</evidence>
<evidence type="ECO:0000313" key="3">
    <source>
        <dbReference type="Proteomes" id="UP000050331"/>
    </source>
</evidence>
<dbReference type="AlphaFoldDB" id="A0A0U4FR24"/>
<organism evidence="2 3">
    <name type="scientific">Lentibacillus amyloliquefaciens</name>
    <dbReference type="NCBI Taxonomy" id="1472767"/>
    <lineage>
        <taxon>Bacteria</taxon>
        <taxon>Bacillati</taxon>
        <taxon>Bacillota</taxon>
        <taxon>Bacilli</taxon>
        <taxon>Bacillales</taxon>
        <taxon>Bacillaceae</taxon>
        <taxon>Lentibacillus</taxon>
    </lineage>
</organism>
<evidence type="ECO:0000256" key="1">
    <source>
        <dbReference type="SAM" id="SignalP"/>
    </source>
</evidence>
<accession>A0A0U4FR24</accession>
<dbReference type="Proteomes" id="UP000050331">
    <property type="component" value="Chromosome"/>
</dbReference>
<dbReference type="KEGG" id="lao:AOX59_06450"/>
<reference evidence="2 3" key="1">
    <citation type="submission" date="2016-01" db="EMBL/GenBank/DDBJ databases">
        <title>Complete genome sequence of strain Lentibacillus amyloliquefaciens LAM0015T isolated from saline sediment.</title>
        <authorList>
            <person name="Wang J.-L."/>
            <person name="He M.-X."/>
        </authorList>
    </citation>
    <scope>NUCLEOTIDE SEQUENCE [LARGE SCALE GENOMIC DNA]</scope>
    <source>
        <strain evidence="2 3">LAM0015</strain>
    </source>
</reference>
<dbReference type="RefSeq" id="WP_068443479.1">
    <property type="nucleotide sequence ID" value="NZ_CP013862.1"/>
</dbReference>
<name>A0A0U4FR24_9BACI</name>
<feature type="chain" id="PRO_5006849335" evidence="1">
    <location>
        <begin position="25"/>
        <end position="86"/>
    </location>
</feature>
<gene>
    <name evidence="2" type="ORF">AOX59_06450</name>
</gene>